<dbReference type="AlphaFoldDB" id="B9I2I0"/>
<gene>
    <name evidence="2" type="ORF">POPTR_012G050600</name>
</gene>
<evidence type="ECO:0000313" key="2">
    <source>
        <dbReference type="EMBL" id="PNT09554.1"/>
    </source>
</evidence>
<feature type="compositionally biased region" description="Basic and acidic residues" evidence="1">
    <location>
        <begin position="20"/>
        <end position="30"/>
    </location>
</feature>
<accession>B9I2I0</accession>
<dbReference type="InParanoid" id="B9I2I0"/>
<reference evidence="2 3" key="1">
    <citation type="journal article" date="2006" name="Science">
        <title>The genome of black cottonwood, Populus trichocarpa (Torr. &amp; Gray).</title>
        <authorList>
            <person name="Tuskan G.A."/>
            <person name="Difazio S."/>
            <person name="Jansson S."/>
            <person name="Bohlmann J."/>
            <person name="Grigoriev I."/>
            <person name="Hellsten U."/>
            <person name="Putnam N."/>
            <person name="Ralph S."/>
            <person name="Rombauts S."/>
            <person name="Salamov A."/>
            <person name="Schein J."/>
            <person name="Sterck L."/>
            <person name="Aerts A."/>
            <person name="Bhalerao R.R."/>
            <person name="Bhalerao R.P."/>
            <person name="Blaudez D."/>
            <person name="Boerjan W."/>
            <person name="Brun A."/>
            <person name="Brunner A."/>
            <person name="Busov V."/>
            <person name="Campbell M."/>
            <person name="Carlson J."/>
            <person name="Chalot M."/>
            <person name="Chapman J."/>
            <person name="Chen G.L."/>
            <person name="Cooper D."/>
            <person name="Coutinho P.M."/>
            <person name="Couturier J."/>
            <person name="Covert S."/>
            <person name="Cronk Q."/>
            <person name="Cunningham R."/>
            <person name="Davis J."/>
            <person name="Degroeve S."/>
            <person name="Dejardin A."/>
            <person name="Depamphilis C."/>
            <person name="Detter J."/>
            <person name="Dirks B."/>
            <person name="Dubchak I."/>
            <person name="Duplessis S."/>
            <person name="Ehlting J."/>
            <person name="Ellis B."/>
            <person name="Gendler K."/>
            <person name="Goodstein D."/>
            <person name="Gribskov M."/>
            <person name="Grimwood J."/>
            <person name="Groover A."/>
            <person name="Gunter L."/>
            <person name="Hamberger B."/>
            <person name="Heinze B."/>
            <person name="Helariutta Y."/>
            <person name="Henrissat B."/>
            <person name="Holligan D."/>
            <person name="Holt R."/>
            <person name="Huang W."/>
            <person name="Islam-Faridi N."/>
            <person name="Jones S."/>
            <person name="Jones-Rhoades M."/>
            <person name="Jorgensen R."/>
            <person name="Joshi C."/>
            <person name="Kangasjarvi J."/>
            <person name="Karlsson J."/>
            <person name="Kelleher C."/>
            <person name="Kirkpatrick R."/>
            <person name="Kirst M."/>
            <person name="Kohler A."/>
            <person name="Kalluri U."/>
            <person name="Larimer F."/>
            <person name="Leebens-Mack J."/>
            <person name="Leple J.C."/>
            <person name="Locascio P."/>
            <person name="Lou Y."/>
            <person name="Lucas S."/>
            <person name="Martin F."/>
            <person name="Montanini B."/>
            <person name="Napoli C."/>
            <person name="Nelson D.R."/>
            <person name="Nelson C."/>
            <person name="Nieminen K."/>
            <person name="Nilsson O."/>
            <person name="Pereda V."/>
            <person name="Peter G."/>
            <person name="Philippe R."/>
            <person name="Pilate G."/>
            <person name="Poliakov A."/>
            <person name="Razumovskaya J."/>
            <person name="Richardson P."/>
            <person name="Rinaldi C."/>
            <person name="Ritland K."/>
            <person name="Rouze P."/>
            <person name="Ryaboy D."/>
            <person name="Schmutz J."/>
            <person name="Schrader J."/>
            <person name="Segerman B."/>
            <person name="Shin H."/>
            <person name="Siddiqui A."/>
            <person name="Sterky F."/>
            <person name="Terry A."/>
            <person name="Tsai C.J."/>
            <person name="Uberbacher E."/>
            <person name="Unneberg P."/>
            <person name="Vahala J."/>
            <person name="Wall K."/>
            <person name="Wessler S."/>
            <person name="Yang G."/>
            <person name="Yin T."/>
            <person name="Douglas C."/>
            <person name="Marra M."/>
            <person name="Sandberg G."/>
            <person name="Van de Peer Y."/>
            <person name="Rokhsar D."/>
        </authorList>
    </citation>
    <scope>NUCLEOTIDE SEQUENCE [LARGE SCALE GENOMIC DNA]</scope>
    <source>
        <strain evidence="3">cv. Nisqually</strain>
    </source>
</reference>
<evidence type="ECO:0000256" key="1">
    <source>
        <dbReference type="SAM" id="MobiDB-lite"/>
    </source>
</evidence>
<name>B9I2I0_POPTR</name>
<dbReference type="Proteomes" id="UP000006729">
    <property type="component" value="Chromosome 12"/>
</dbReference>
<evidence type="ECO:0000313" key="3">
    <source>
        <dbReference type="Proteomes" id="UP000006729"/>
    </source>
</evidence>
<protein>
    <submittedName>
        <fullName evidence="2">Uncharacterized protein</fullName>
    </submittedName>
</protein>
<feature type="region of interest" description="Disordered" evidence="1">
    <location>
        <begin position="16"/>
        <end position="54"/>
    </location>
</feature>
<dbReference type="EMBL" id="CM009301">
    <property type="protein sequence ID" value="PNT09554.1"/>
    <property type="molecule type" value="Genomic_DNA"/>
</dbReference>
<dbReference type="HOGENOM" id="CLU_3053926_0_0_1"/>
<organism evidence="2 3">
    <name type="scientific">Populus trichocarpa</name>
    <name type="common">Western balsam poplar</name>
    <name type="synonym">Populus balsamifera subsp. trichocarpa</name>
    <dbReference type="NCBI Taxonomy" id="3694"/>
    <lineage>
        <taxon>Eukaryota</taxon>
        <taxon>Viridiplantae</taxon>
        <taxon>Streptophyta</taxon>
        <taxon>Embryophyta</taxon>
        <taxon>Tracheophyta</taxon>
        <taxon>Spermatophyta</taxon>
        <taxon>Magnoliopsida</taxon>
        <taxon>eudicotyledons</taxon>
        <taxon>Gunneridae</taxon>
        <taxon>Pentapetalae</taxon>
        <taxon>rosids</taxon>
        <taxon>fabids</taxon>
        <taxon>Malpighiales</taxon>
        <taxon>Salicaceae</taxon>
        <taxon>Saliceae</taxon>
        <taxon>Populus</taxon>
    </lineage>
</organism>
<proteinExistence type="predicted"/>
<sequence length="54" mass="5896">MVDNIDLKDEVAELAPLDPTTKKKEEEGQVIHENANGSVESLAEKTESVSVSDR</sequence>
<keyword evidence="3" id="KW-1185">Reference proteome</keyword>
<feature type="compositionally biased region" description="Basic and acidic residues" evidence="1">
    <location>
        <begin position="42"/>
        <end position="54"/>
    </location>
</feature>